<dbReference type="Proteomes" id="UP000749646">
    <property type="component" value="Unassembled WGS sequence"/>
</dbReference>
<accession>A0A9P6J6U2</accession>
<sequence length="214" mass="24164">MAMKGRIKGFATCVPFNLPSTQSFIREMTLHWADTLQTLIVSLPMYITSGDIHTILTRCTKLKKFDCLVGRIINPSVHNWETVPGPEMLYSIENGAGHGGGNWTCVGLEEFRMMFTDGRKVNAMDPILSLQEGWTVRAINSVYQQIGRLTNLKDLAIGWWTTEDFAKCSNLDMSFQSGLVHMAGLKSLKTLDITYVRHVNIGMAEMQWMVETWP</sequence>
<protein>
    <submittedName>
        <fullName evidence="1">Uncharacterized protein</fullName>
    </submittedName>
</protein>
<feature type="non-terminal residue" evidence="1">
    <location>
        <position position="214"/>
    </location>
</feature>
<dbReference type="OrthoDB" id="2339315at2759"/>
<gene>
    <name evidence="1" type="ORF">BGZ65_005656</name>
</gene>
<dbReference type="AlphaFoldDB" id="A0A9P6J6U2"/>
<dbReference type="EMBL" id="JAAAHW010006247">
    <property type="protein sequence ID" value="KAF9963931.1"/>
    <property type="molecule type" value="Genomic_DNA"/>
</dbReference>
<evidence type="ECO:0000313" key="1">
    <source>
        <dbReference type="EMBL" id="KAF9963931.1"/>
    </source>
</evidence>
<name>A0A9P6J6U2_9FUNG</name>
<keyword evidence="2" id="KW-1185">Reference proteome</keyword>
<proteinExistence type="predicted"/>
<reference evidence="1" key="1">
    <citation type="journal article" date="2020" name="Fungal Divers.">
        <title>Resolving the Mortierellaceae phylogeny through synthesis of multi-gene phylogenetics and phylogenomics.</title>
        <authorList>
            <person name="Vandepol N."/>
            <person name="Liber J."/>
            <person name="Desiro A."/>
            <person name="Na H."/>
            <person name="Kennedy M."/>
            <person name="Barry K."/>
            <person name="Grigoriev I.V."/>
            <person name="Miller A.N."/>
            <person name="O'Donnell K."/>
            <person name="Stajich J.E."/>
            <person name="Bonito G."/>
        </authorList>
    </citation>
    <scope>NUCLEOTIDE SEQUENCE</scope>
    <source>
        <strain evidence="1">MES-2147</strain>
    </source>
</reference>
<evidence type="ECO:0000313" key="2">
    <source>
        <dbReference type="Proteomes" id="UP000749646"/>
    </source>
</evidence>
<comment type="caution">
    <text evidence="1">The sequence shown here is derived from an EMBL/GenBank/DDBJ whole genome shotgun (WGS) entry which is preliminary data.</text>
</comment>
<organism evidence="1 2">
    <name type="scientific">Modicella reniformis</name>
    <dbReference type="NCBI Taxonomy" id="1440133"/>
    <lineage>
        <taxon>Eukaryota</taxon>
        <taxon>Fungi</taxon>
        <taxon>Fungi incertae sedis</taxon>
        <taxon>Mucoromycota</taxon>
        <taxon>Mortierellomycotina</taxon>
        <taxon>Mortierellomycetes</taxon>
        <taxon>Mortierellales</taxon>
        <taxon>Mortierellaceae</taxon>
        <taxon>Modicella</taxon>
    </lineage>
</organism>